<keyword evidence="3" id="KW-0378">Hydrolase</keyword>
<dbReference type="SUPFAM" id="SSF53474">
    <property type="entry name" value="alpha/beta-Hydrolases"/>
    <property type="match status" value="1"/>
</dbReference>
<dbReference type="InterPro" id="IPR010427">
    <property type="entry name" value="DUF1023"/>
</dbReference>
<sequence length="537" mass="57094">MVSFRQLREADAAAFDDIADNWARLAGQLAATAGDVKAALGELDGWRGDAADVARAHFDDVRAGYEKAAEYIERIPPKLRELSDTITETQRTVNGVVETVESNYVLSIDPESGEVRAGFGGPGDSRTDDEKERDRRTAAELTGVVRDALALVAEADQVASAALDEAMPSAAGLELEAVGSGNVITPGDLPGDNASPEEIKRWWDGLTPMEQESAIHTHGDVIGGMDGIPVEDRDRANRLRFAEEYAELDARRSELEALGGDRSADQQREYEQLDRTLGGMDAINERLDREPDPNRPASYLIDFSTEGNGRGIVATGNPDTADNVVTSVPGTGSNLAGIGGQLDRGELILDEARRQSHRSETAAVTWVGYDAPQDLGQATNRHYAEDAAADLRGFQDGLRATHEGGGSNNTVIGHSYGSTVIGHAAQGDGAKLDVDNVVLIGSPGVGVNHASELRVPDDANIYASTAENDMIGLTPSLIHGPDPVDEDFGAQVFTSDPGTEGEWYTGGNSMAAHSEYWNPDSASLRNMGTIVVGGQPY</sequence>
<dbReference type="InterPro" id="IPR029058">
    <property type="entry name" value="AB_hydrolase_fold"/>
</dbReference>
<organism evidence="3 4">
    <name type="scientific">Prauserella endophytica</name>
    <dbReference type="NCBI Taxonomy" id="1592324"/>
    <lineage>
        <taxon>Bacteria</taxon>
        <taxon>Bacillati</taxon>
        <taxon>Actinomycetota</taxon>
        <taxon>Actinomycetes</taxon>
        <taxon>Pseudonocardiales</taxon>
        <taxon>Pseudonocardiaceae</taxon>
        <taxon>Prauserella</taxon>
        <taxon>Prauserella coralliicola group</taxon>
    </lineage>
</organism>
<gene>
    <name evidence="3" type="ORF">FCN18_29840</name>
</gene>
<evidence type="ECO:0000256" key="1">
    <source>
        <dbReference type="SAM" id="MobiDB-lite"/>
    </source>
</evidence>
<dbReference type="Proteomes" id="UP000309992">
    <property type="component" value="Unassembled WGS sequence"/>
</dbReference>
<dbReference type="RefSeq" id="WP_137096663.1">
    <property type="nucleotide sequence ID" value="NZ_SWMS01000022.1"/>
</dbReference>
<proteinExistence type="predicted"/>
<protein>
    <submittedName>
        <fullName evidence="3">Alpha/beta hydrolase</fullName>
    </submittedName>
</protein>
<keyword evidence="4" id="KW-1185">Reference proteome</keyword>
<name>A0ABY2RWZ4_9PSEU</name>
<evidence type="ECO:0000313" key="4">
    <source>
        <dbReference type="Proteomes" id="UP000309992"/>
    </source>
</evidence>
<dbReference type="EMBL" id="SWMS01000022">
    <property type="protein sequence ID" value="TKG63829.1"/>
    <property type="molecule type" value="Genomic_DNA"/>
</dbReference>
<dbReference type="Gene3D" id="3.40.50.1820">
    <property type="entry name" value="alpha/beta hydrolase"/>
    <property type="match status" value="1"/>
</dbReference>
<evidence type="ECO:0000313" key="3">
    <source>
        <dbReference type="EMBL" id="TKG63829.1"/>
    </source>
</evidence>
<dbReference type="Pfam" id="PF06259">
    <property type="entry name" value="Abhydrolase_8"/>
    <property type="match status" value="1"/>
</dbReference>
<evidence type="ECO:0000259" key="2">
    <source>
        <dbReference type="Pfam" id="PF06259"/>
    </source>
</evidence>
<feature type="domain" description="DUF1023" evidence="2">
    <location>
        <begin position="308"/>
        <end position="477"/>
    </location>
</feature>
<dbReference type="InterPro" id="IPR036689">
    <property type="entry name" value="ESAT-6-like_sf"/>
</dbReference>
<dbReference type="Gene3D" id="1.10.287.1060">
    <property type="entry name" value="ESAT-6-like"/>
    <property type="match status" value="1"/>
</dbReference>
<accession>A0ABY2RWZ4</accession>
<reference evidence="3 4" key="1">
    <citation type="journal article" date="2015" name="Antonie Van Leeuwenhoek">
        <title>Prauserella endophytica sp. nov., an endophytic actinobacterium isolated from Tamarix taklamakanensis.</title>
        <authorList>
            <person name="Liu J.M."/>
            <person name="Habden X."/>
            <person name="Guo L."/>
            <person name="Tuo L."/>
            <person name="Jiang Z.K."/>
            <person name="Liu S.W."/>
            <person name="Liu X.F."/>
            <person name="Chen L."/>
            <person name="Li R.F."/>
            <person name="Zhang Y.Q."/>
            <person name="Sun C.H."/>
        </authorList>
    </citation>
    <scope>NUCLEOTIDE SEQUENCE [LARGE SCALE GENOMIC DNA]</scope>
    <source>
        <strain evidence="3 4">CGMCC 4.7182</strain>
    </source>
</reference>
<comment type="caution">
    <text evidence="3">The sequence shown here is derived from an EMBL/GenBank/DDBJ whole genome shotgun (WGS) entry which is preliminary data.</text>
</comment>
<feature type="region of interest" description="Disordered" evidence="1">
    <location>
        <begin position="111"/>
        <end position="133"/>
    </location>
</feature>
<dbReference type="GO" id="GO:0016787">
    <property type="term" value="F:hydrolase activity"/>
    <property type="evidence" value="ECO:0007669"/>
    <property type="project" value="UniProtKB-KW"/>
</dbReference>
<dbReference type="SUPFAM" id="SSF140453">
    <property type="entry name" value="EsxAB dimer-like"/>
    <property type="match status" value="1"/>
</dbReference>